<dbReference type="AlphaFoldDB" id="A0A542EKX7"/>
<proteinExistence type="predicted"/>
<evidence type="ECO:0000259" key="2">
    <source>
        <dbReference type="Pfam" id="PF24837"/>
    </source>
</evidence>
<dbReference type="Pfam" id="PF24837">
    <property type="entry name" value="AMIN-like"/>
    <property type="match status" value="1"/>
</dbReference>
<feature type="chain" id="PRO_5021985718" description="AMIN-like domain-containing protein" evidence="1">
    <location>
        <begin position="27"/>
        <end position="206"/>
    </location>
</feature>
<feature type="domain" description="AMIN-like" evidence="2">
    <location>
        <begin position="73"/>
        <end position="204"/>
    </location>
</feature>
<dbReference type="EMBL" id="VFMM01000001">
    <property type="protein sequence ID" value="TQJ15998.1"/>
    <property type="molecule type" value="Genomic_DNA"/>
</dbReference>
<feature type="signal peptide" evidence="1">
    <location>
        <begin position="1"/>
        <end position="26"/>
    </location>
</feature>
<keyword evidence="4" id="KW-1185">Reference proteome</keyword>
<evidence type="ECO:0000313" key="4">
    <source>
        <dbReference type="Proteomes" id="UP000316298"/>
    </source>
</evidence>
<accession>A0A542EKX7</accession>
<protein>
    <recommendedName>
        <fullName evidence="2">AMIN-like domain-containing protein</fullName>
    </recommendedName>
</protein>
<dbReference type="Proteomes" id="UP000316298">
    <property type="component" value="Unassembled WGS sequence"/>
</dbReference>
<evidence type="ECO:0000256" key="1">
    <source>
        <dbReference type="SAM" id="SignalP"/>
    </source>
</evidence>
<comment type="caution">
    <text evidence="3">The sequence shown here is derived from an EMBL/GenBank/DDBJ whole genome shotgun (WGS) entry which is preliminary data.</text>
</comment>
<gene>
    <name evidence="3" type="ORF">FB475_0084</name>
</gene>
<name>A0A542EKX7_9ACTN</name>
<organism evidence="3 4">
    <name type="scientific">Kribbella jejuensis</name>
    <dbReference type="NCBI Taxonomy" id="236068"/>
    <lineage>
        <taxon>Bacteria</taxon>
        <taxon>Bacillati</taxon>
        <taxon>Actinomycetota</taxon>
        <taxon>Actinomycetes</taxon>
        <taxon>Propionibacteriales</taxon>
        <taxon>Kribbellaceae</taxon>
        <taxon>Kribbella</taxon>
    </lineage>
</organism>
<keyword evidence="1" id="KW-0732">Signal</keyword>
<reference evidence="3 4" key="1">
    <citation type="submission" date="2019-06" db="EMBL/GenBank/DDBJ databases">
        <title>Sequencing the genomes of 1000 actinobacteria strains.</title>
        <authorList>
            <person name="Klenk H.-P."/>
        </authorList>
    </citation>
    <scope>NUCLEOTIDE SEQUENCE [LARGE SCALE GENOMIC DNA]</scope>
    <source>
        <strain evidence="3 4">DSM 17305</strain>
    </source>
</reference>
<dbReference type="InterPro" id="IPR056303">
    <property type="entry name" value="AMIN-like"/>
</dbReference>
<dbReference type="RefSeq" id="WP_141851410.1">
    <property type="nucleotide sequence ID" value="NZ_BAAAKA010000008.1"/>
</dbReference>
<dbReference type="OrthoDB" id="3393679at2"/>
<evidence type="ECO:0000313" key="3">
    <source>
        <dbReference type="EMBL" id="TQJ15998.1"/>
    </source>
</evidence>
<sequence>MNIHHITRKTILATLTVLAVPAAAFAAPALTGSSAAPRTTSVSTAAASCPRGWGSLPEVNNHVRSPLSKPPTTVTGVRTGRHACFDRLVVDLTGGATGYDVRYVSSVRQDASGRLVPLRGGARLRIVVRAPAYDISTGRATYTPRNANELANVSGYSAFRQVAFAGSFEGQTTLGLGVRARLPFRVFTVPGPGSHARLVVDVAHHW</sequence>